<keyword evidence="2" id="KW-1133">Transmembrane helix</keyword>
<evidence type="ECO:0000313" key="3">
    <source>
        <dbReference type="EMBL" id="NYD57800.1"/>
    </source>
</evidence>
<sequence length="192" mass="20720">MPENRRTPSRGSGPRGRTGPGRGGAPRPAARPAAGSTPRPGTSRRRRPRLTGRAAVLVLVVAVLAVSYASSARAYLQQRGELDALRADIAEKEASISDLEREMRRWEDPAYVTQEARELGYVMPGETSYVVLDEDGEPLEPAAELADPDEVGPEVEPAFWEDAWASVLLAGNPPRNPGTPPLTEIDGSEEQQ</sequence>
<evidence type="ECO:0000256" key="1">
    <source>
        <dbReference type="SAM" id="MobiDB-lite"/>
    </source>
</evidence>
<keyword evidence="3" id="KW-0132">Cell division</keyword>
<dbReference type="GO" id="GO:0051301">
    <property type="term" value="P:cell division"/>
    <property type="evidence" value="ECO:0007669"/>
    <property type="project" value="UniProtKB-KW"/>
</dbReference>
<feature type="region of interest" description="Disordered" evidence="1">
    <location>
        <begin position="169"/>
        <end position="192"/>
    </location>
</feature>
<feature type="compositionally biased region" description="Low complexity" evidence="1">
    <location>
        <begin position="25"/>
        <end position="41"/>
    </location>
</feature>
<dbReference type="Pfam" id="PF04977">
    <property type="entry name" value="DivIC"/>
    <property type="match status" value="1"/>
</dbReference>
<keyword evidence="4" id="KW-1185">Reference proteome</keyword>
<dbReference type="AlphaFoldDB" id="A0A7Y9F311"/>
<keyword evidence="3" id="KW-0131">Cell cycle</keyword>
<accession>A0A7Y9F311</accession>
<comment type="caution">
    <text evidence="3">The sequence shown here is derived from an EMBL/GenBank/DDBJ whole genome shotgun (WGS) entry which is preliminary data.</text>
</comment>
<protein>
    <submittedName>
        <fullName evidence="3">Cell division protein FtsB</fullName>
    </submittedName>
</protein>
<feature type="region of interest" description="Disordered" evidence="1">
    <location>
        <begin position="1"/>
        <end position="49"/>
    </location>
</feature>
<keyword evidence="2" id="KW-0812">Transmembrane</keyword>
<gene>
    <name evidence="3" type="ORF">BKA08_002038</name>
</gene>
<feature type="compositionally biased region" description="Gly residues" evidence="1">
    <location>
        <begin position="13"/>
        <end position="24"/>
    </location>
</feature>
<feature type="transmembrane region" description="Helical" evidence="2">
    <location>
        <begin position="54"/>
        <end position="76"/>
    </location>
</feature>
<proteinExistence type="predicted"/>
<name>A0A7Y9F311_9ACTN</name>
<reference evidence="3 4" key="1">
    <citation type="submission" date="2020-07" db="EMBL/GenBank/DDBJ databases">
        <title>Sequencing the genomes of 1000 actinobacteria strains.</title>
        <authorList>
            <person name="Klenk H.-P."/>
        </authorList>
    </citation>
    <scope>NUCLEOTIDE SEQUENCE [LARGE SCALE GENOMIC DNA]</scope>
    <source>
        <strain evidence="3 4">DSM 18965</strain>
    </source>
</reference>
<dbReference type="EMBL" id="JACCBE010000001">
    <property type="protein sequence ID" value="NYD57800.1"/>
    <property type="molecule type" value="Genomic_DNA"/>
</dbReference>
<organism evidence="3 4">
    <name type="scientific">Nocardioides marinisabuli</name>
    <dbReference type="NCBI Taxonomy" id="419476"/>
    <lineage>
        <taxon>Bacteria</taxon>
        <taxon>Bacillati</taxon>
        <taxon>Actinomycetota</taxon>
        <taxon>Actinomycetes</taxon>
        <taxon>Propionibacteriales</taxon>
        <taxon>Nocardioidaceae</taxon>
        <taxon>Nocardioides</taxon>
    </lineage>
</organism>
<dbReference type="RefSeq" id="WP_179615510.1">
    <property type="nucleotide sequence ID" value="NZ_CP059163.1"/>
</dbReference>
<evidence type="ECO:0000256" key="2">
    <source>
        <dbReference type="SAM" id="Phobius"/>
    </source>
</evidence>
<dbReference type="InterPro" id="IPR007060">
    <property type="entry name" value="FtsL/DivIC"/>
</dbReference>
<dbReference type="Proteomes" id="UP000516957">
    <property type="component" value="Unassembled WGS sequence"/>
</dbReference>
<keyword evidence="2" id="KW-0472">Membrane</keyword>
<evidence type="ECO:0000313" key="4">
    <source>
        <dbReference type="Proteomes" id="UP000516957"/>
    </source>
</evidence>